<proteinExistence type="predicted"/>
<evidence type="ECO:0000256" key="3">
    <source>
        <dbReference type="ARBA" id="ARBA00022801"/>
    </source>
</evidence>
<dbReference type="RefSeq" id="WP_015557784.1">
    <property type="nucleotide sequence ID" value="NC_021039.1"/>
</dbReference>
<dbReference type="InterPro" id="IPR036866">
    <property type="entry name" value="RibonucZ/Hydroxyglut_hydro"/>
</dbReference>
<dbReference type="InterPro" id="IPR001279">
    <property type="entry name" value="Metallo-B-lactamas"/>
</dbReference>
<reference evidence="6" key="1">
    <citation type="submission" date="2010-03" db="EMBL/GenBank/DDBJ databases">
        <title>The genome sequence of Ruminococcus sp. 18P13.</title>
        <authorList>
            <consortium name="metaHIT consortium -- http://www.metahit.eu/"/>
            <person name="Pajon A."/>
            <person name="Turner K."/>
            <person name="Parkhill J."/>
            <person name="Bernalier A."/>
        </authorList>
    </citation>
    <scope>NUCLEOTIDE SEQUENCE [LARGE SCALE GENOMIC DNA]</scope>
    <source>
        <strain evidence="6">Type strain: 18P13</strain>
    </source>
</reference>
<keyword evidence="2" id="KW-0479">Metal-binding</keyword>
<dbReference type="AlphaFoldDB" id="D4LB82"/>
<dbReference type="KEGG" id="rch:RUM_06660"/>
<dbReference type="BioCyc" id="RCHA213810:RUM_RS03210-MONOMER"/>
<evidence type="ECO:0000259" key="5">
    <source>
        <dbReference type="SMART" id="SM00849"/>
    </source>
</evidence>
<dbReference type="SUPFAM" id="SSF56281">
    <property type="entry name" value="Metallo-hydrolase/oxidoreductase"/>
    <property type="match status" value="1"/>
</dbReference>
<dbReference type="HOGENOM" id="CLU_030571_5_2_9"/>
<protein>
    <submittedName>
        <fullName evidence="6">Zn-dependent hydrolases, including glyoxylases</fullName>
    </submittedName>
</protein>
<evidence type="ECO:0000256" key="1">
    <source>
        <dbReference type="ARBA" id="ARBA00001947"/>
    </source>
</evidence>
<accession>D4LB82</accession>
<dbReference type="EMBL" id="FP929052">
    <property type="protein sequence ID" value="CBL16877.1"/>
    <property type="molecule type" value="Genomic_DNA"/>
</dbReference>
<dbReference type="GeneID" id="83155471"/>
<organism evidence="6 7">
    <name type="scientific">Ruminococcus champanellensis (strain DSM 18848 / JCM 17042 / KCTC 15320 / 18P13)</name>
    <dbReference type="NCBI Taxonomy" id="213810"/>
    <lineage>
        <taxon>Bacteria</taxon>
        <taxon>Bacillati</taxon>
        <taxon>Bacillota</taxon>
        <taxon>Clostridia</taxon>
        <taxon>Eubacteriales</taxon>
        <taxon>Oscillospiraceae</taxon>
        <taxon>Ruminococcus</taxon>
    </lineage>
</organism>
<dbReference type="OrthoDB" id="9802248at2"/>
<reference evidence="6" key="2">
    <citation type="submission" date="2010-03" db="EMBL/GenBank/DDBJ databases">
        <authorList>
            <person name="Pajon A."/>
        </authorList>
    </citation>
    <scope>NUCLEOTIDE SEQUENCE</scope>
    <source>
        <strain evidence="6">Type strain: 18P13</strain>
    </source>
</reference>
<keyword evidence="7" id="KW-1185">Reference proteome</keyword>
<evidence type="ECO:0000256" key="4">
    <source>
        <dbReference type="ARBA" id="ARBA00022833"/>
    </source>
</evidence>
<dbReference type="STRING" id="213810.RUM_06660"/>
<evidence type="ECO:0000256" key="2">
    <source>
        <dbReference type="ARBA" id="ARBA00022723"/>
    </source>
</evidence>
<keyword evidence="4" id="KW-0862">Zinc</keyword>
<gene>
    <name evidence="6" type="ordered locus">RUM_06660</name>
</gene>
<dbReference type="GO" id="GO:0016787">
    <property type="term" value="F:hydrolase activity"/>
    <property type="evidence" value="ECO:0007669"/>
    <property type="project" value="UniProtKB-KW"/>
</dbReference>
<feature type="domain" description="Metallo-beta-lactamase" evidence="5">
    <location>
        <begin position="12"/>
        <end position="188"/>
    </location>
</feature>
<dbReference type="Proteomes" id="UP000007054">
    <property type="component" value="Chromosome"/>
</dbReference>
<dbReference type="GO" id="GO:0046872">
    <property type="term" value="F:metal ion binding"/>
    <property type="evidence" value="ECO:0007669"/>
    <property type="project" value="UniProtKB-KW"/>
</dbReference>
<dbReference type="Pfam" id="PF00753">
    <property type="entry name" value="Lactamase_B"/>
    <property type="match status" value="1"/>
</dbReference>
<name>D4LB82_RUMC1</name>
<dbReference type="SMART" id="SM00849">
    <property type="entry name" value="Lactamase_B"/>
    <property type="match status" value="1"/>
</dbReference>
<evidence type="ECO:0000313" key="7">
    <source>
        <dbReference type="Proteomes" id="UP000007054"/>
    </source>
</evidence>
<dbReference type="Gene3D" id="3.60.15.10">
    <property type="entry name" value="Ribonuclease Z/Hydroxyacylglutathione hydrolase-like"/>
    <property type="match status" value="1"/>
</dbReference>
<sequence>MKVHMLSLGPLGANCYILETDQKNAIAVDIGGDPEILLRLLRQQGLHLDRILLTHGHYDHIGGVAQVQQETGAPVYIHGDDLGMLTDEIRSLSTPMGMQGFAPVPDADTLTDGEHIRLDDVELTVLHTPGHTPGSVCYLGNGLLLSGDTLFRQSIGRTDFPGGSMPQMRKSLTRLNGLTGDLLIYPGHNGASTLDYEKEHNPYLRDYT</sequence>
<comment type="cofactor">
    <cofactor evidence="1">
        <name>Zn(2+)</name>
        <dbReference type="ChEBI" id="CHEBI:29105"/>
    </cofactor>
</comment>
<keyword evidence="3 6" id="KW-0378">Hydrolase</keyword>
<dbReference type="PANTHER" id="PTHR46233:SF3">
    <property type="entry name" value="HYDROXYACYLGLUTATHIONE HYDROLASE GLOC"/>
    <property type="match status" value="1"/>
</dbReference>
<dbReference type="PATRIC" id="fig|213810.4.peg.571"/>
<dbReference type="PANTHER" id="PTHR46233">
    <property type="entry name" value="HYDROXYACYLGLUTATHIONE HYDROLASE GLOC"/>
    <property type="match status" value="1"/>
</dbReference>
<evidence type="ECO:0000313" key="6">
    <source>
        <dbReference type="EMBL" id="CBL16877.1"/>
    </source>
</evidence>
<dbReference type="InterPro" id="IPR051453">
    <property type="entry name" value="MBL_Glyoxalase_II"/>
</dbReference>
<dbReference type="CDD" id="cd06262">
    <property type="entry name" value="metallo-hydrolase-like_MBL-fold"/>
    <property type="match status" value="1"/>
</dbReference>